<accession>W7EE94</accession>
<evidence type="ECO:0000256" key="1">
    <source>
        <dbReference type="SAM" id="MobiDB-lite"/>
    </source>
</evidence>
<keyword evidence="3" id="KW-1185">Reference proteome</keyword>
<dbReference type="GeneID" id="26259845"/>
<sequence length="491" mass="54412">MTSRRPSTANDAGSSRMPFTSAEALLWGPEMKKQHAFLLTEMRTLQKQHEGYDARIRATEAVAAAAEAIAVQVRHLEQQLSAIEAGNNDKTFEKWASGEMTRLSVFVDTNKNIQQKQIELGNKVSSLSEMLEKLSRRPMELDTVLRRLELLEHNRKEDADRIQSLEGEIGRLKSVRESEPTDNLCAIVGPTPRTYTEAELIESQLLYCGLVDEMTGPNGESILLSQTTPCKEIQVPQSPVIQTTSHGTAVIAPPAEDCNNLSLPDHTSQRPSIHDLNVSRPIGEKNFEPAPAKNPCSNMHHASPPPTQLVSRERQRKKPIPTPEPQQKVAPLPIDKAPASVAPATQLVARRPPRKRKQPHPELQSQRLTRSSAKKMEAREGEMQTSIGSNTVPGVQSAPKFEPISSPRKKLKATGSPKKKKNSTPPPVVTCPEVQKSLIVKLPSPRKHHRVDTGLIDHLPSEAAGELDRDHPSKYLRMWQILGVGNLKMNH</sequence>
<gene>
    <name evidence="2" type="ORF">COCVIDRAFT_94339</name>
</gene>
<dbReference type="EMBL" id="KI968717">
    <property type="protein sequence ID" value="EUN28863.1"/>
    <property type="molecule type" value="Genomic_DNA"/>
</dbReference>
<protein>
    <submittedName>
        <fullName evidence="2">Uncharacterized protein</fullName>
    </submittedName>
</protein>
<feature type="compositionally biased region" description="Polar residues" evidence="1">
    <location>
        <begin position="259"/>
        <end position="271"/>
    </location>
</feature>
<feature type="compositionally biased region" description="Polar residues" evidence="1">
    <location>
        <begin position="383"/>
        <end position="394"/>
    </location>
</feature>
<dbReference type="RefSeq" id="XP_014558450.1">
    <property type="nucleotide sequence ID" value="XM_014702964.1"/>
</dbReference>
<dbReference type="Proteomes" id="UP000054337">
    <property type="component" value="Unassembled WGS sequence"/>
</dbReference>
<organism evidence="2 3">
    <name type="scientific">Bipolaris victoriae (strain FI3)</name>
    <name type="common">Victoria blight of oats agent</name>
    <name type="synonym">Cochliobolus victoriae</name>
    <dbReference type="NCBI Taxonomy" id="930091"/>
    <lineage>
        <taxon>Eukaryota</taxon>
        <taxon>Fungi</taxon>
        <taxon>Dikarya</taxon>
        <taxon>Ascomycota</taxon>
        <taxon>Pezizomycotina</taxon>
        <taxon>Dothideomycetes</taxon>
        <taxon>Pleosporomycetidae</taxon>
        <taxon>Pleosporales</taxon>
        <taxon>Pleosporineae</taxon>
        <taxon>Pleosporaceae</taxon>
        <taxon>Bipolaris</taxon>
    </lineage>
</organism>
<proteinExistence type="predicted"/>
<feature type="compositionally biased region" description="Basic residues" evidence="1">
    <location>
        <begin position="407"/>
        <end position="422"/>
    </location>
</feature>
<evidence type="ECO:0000313" key="2">
    <source>
        <dbReference type="EMBL" id="EUN28863.1"/>
    </source>
</evidence>
<evidence type="ECO:0000313" key="3">
    <source>
        <dbReference type="Proteomes" id="UP000054337"/>
    </source>
</evidence>
<dbReference type="AlphaFoldDB" id="W7EE94"/>
<dbReference type="HOGENOM" id="CLU_036327_0_0_1"/>
<dbReference type="OrthoDB" id="3647228at2759"/>
<reference evidence="2 3" key="1">
    <citation type="journal article" date="2013" name="PLoS Genet.">
        <title>Comparative genome structure, secondary metabolite, and effector coding capacity across Cochliobolus pathogens.</title>
        <authorList>
            <person name="Condon B.J."/>
            <person name="Leng Y."/>
            <person name="Wu D."/>
            <person name="Bushley K.E."/>
            <person name="Ohm R.A."/>
            <person name="Otillar R."/>
            <person name="Martin J."/>
            <person name="Schackwitz W."/>
            <person name="Grimwood J."/>
            <person name="MohdZainudin N."/>
            <person name="Xue C."/>
            <person name="Wang R."/>
            <person name="Manning V.A."/>
            <person name="Dhillon B."/>
            <person name="Tu Z.J."/>
            <person name="Steffenson B.J."/>
            <person name="Salamov A."/>
            <person name="Sun H."/>
            <person name="Lowry S."/>
            <person name="LaButti K."/>
            <person name="Han J."/>
            <person name="Copeland A."/>
            <person name="Lindquist E."/>
            <person name="Barry K."/>
            <person name="Schmutz J."/>
            <person name="Baker S.E."/>
            <person name="Ciuffetti L.M."/>
            <person name="Grigoriev I.V."/>
            <person name="Zhong S."/>
            <person name="Turgeon B.G."/>
        </authorList>
    </citation>
    <scope>NUCLEOTIDE SEQUENCE [LARGE SCALE GENOMIC DNA]</scope>
    <source>
        <strain evidence="2 3">FI3</strain>
    </source>
</reference>
<feature type="region of interest" description="Disordered" evidence="1">
    <location>
        <begin position="253"/>
        <end position="432"/>
    </location>
</feature>
<name>W7EE94_BIPV3</name>